<accession>A0ABX1BXM5</accession>
<name>A0ABX1BXM5_9ACTN</name>
<evidence type="ECO:0000313" key="3">
    <source>
        <dbReference type="EMBL" id="NJQ01038.1"/>
    </source>
</evidence>
<keyword evidence="4" id="KW-1185">Reference proteome</keyword>
<evidence type="ECO:0000313" key="4">
    <source>
        <dbReference type="Proteomes" id="UP000695264"/>
    </source>
</evidence>
<dbReference type="PROSITE" id="PS50927">
    <property type="entry name" value="BULB_LECTIN"/>
    <property type="match status" value="2"/>
</dbReference>
<feature type="domain" description="Bulb-type lectin" evidence="2">
    <location>
        <begin position="253"/>
        <end position="363"/>
    </location>
</feature>
<feature type="region of interest" description="Disordered" evidence="1">
    <location>
        <begin position="479"/>
        <end position="513"/>
    </location>
</feature>
<comment type="caution">
    <text evidence="3">The sequence shown here is derived from an EMBL/GenBank/DDBJ whole genome shotgun (WGS) entry which is preliminary data.</text>
</comment>
<organism evidence="3 4">
    <name type="scientific">Streptomyces zingiberis</name>
    <dbReference type="NCBI Taxonomy" id="2053010"/>
    <lineage>
        <taxon>Bacteria</taxon>
        <taxon>Bacillati</taxon>
        <taxon>Actinomycetota</taxon>
        <taxon>Actinomycetes</taxon>
        <taxon>Kitasatosporales</taxon>
        <taxon>Streptomycetaceae</taxon>
        <taxon>Streptomyces</taxon>
    </lineage>
</organism>
<dbReference type="EMBL" id="JAATEN010000007">
    <property type="protein sequence ID" value="NJQ01038.1"/>
    <property type="molecule type" value="Genomic_DNA"/>
</dbReference>
<dbReference type="Pfam" id="PF20062">
    <property type="entry name" value="DUF6461"/>
    <property type="match status" value="1"/>
</dbReference>
<sequence length="696" mass="73893">MICGVGSQRPVHPADEEETMRNLIQFERLREDEPLLSPSGRYKLCYDGEGVAIVLDTHTGGAVWRAGEEGRPVAGDLLLGDRDAVQVEAPGELRTVWRSPIAAEGARSLILTDTGDLELLNGDGARIYTSRSGPVEPRPLRNSAPVAAITADTFLVRETAKWRRTVTREQDGPLRLSRHHKSSGLISYLPAPLVRWMEQEGTVLTWRMLPDDGRPGPRARTLCLEDSDGTVLWAEGSWEQGADLPPAEPHGHAGPELGAGGRLRNQSLTSASGAHTLTHRFDGNLVLYCDATLRVVWSAGTDWAGPGWTELTGDGELTVRNVWGAAVWSSGTAGAGGSRLVVRDDGRVALLDAGGTEVWAIDAHTSCAEAGPAVARGSVLRRGQTLLRRSLTSADGSTVLGHRDEHRLALIADDGTWIWWTYLGDAEGAALCLDEDGMLRIRGADGAVVREEAGPADELRVEPGEILLCRADGAVVWRNGEPVDEPEPAPAVPPSRDGSGGAGPELPEPETAPEEDFTAWLEPLTGDLTYCVTVIHDTAPGEALRRLGAEPGQITAGTWDELLTRGEAEDSGDDDLLVAAFALGPHTLLVEDNGRAGVVHAELSRGTFAVALYEAFSGATTFRVFRDGEVVADHSENGGAEPTIPEVRAALAAMGADDAQDAAFEDGLELLCRTAGVRPTVADVTGTALGAIIPMP</sequence>
<dbReference type="SUPFAM" id="SSF50998">
    <property type="entry name" value="Quinoprotein alcohol dehydrogenase-like"/>
    <property type="match status" value="1"/>
</dbReference>
<feature type="domain" description="Bulb-type lectin" evidence="2">
    <location>
        <begin position="20"/>
        <end position="132"/>
    </location>
</feature>
<evidence type="ECO:0000256" key="1">
    <source>
        <dbReference type="SAM" id="MobiDB-lite"/>
    </source>
</evidence>
<dbReference type="InterPro" id="IPR011047">
    <property type="entry name" value="Quinoprotein_ADH-like_sf"/>
</dbReference>
<gene>
    <name evidence="3" type="ORF">HCK00_10965</name>
</gene>
<dbReference type="SMART" id="SM00108">
    <property type="entry name" value="B_lectin"/>
    <property type="match status" value="1"/>
</dbReference>
<dbReference type="SUPFAM" id="SSF51110">
    <property type="entry name" value="alpha-D-mannose-specific plant lectins"/>
    <property type="match status" value="1"/>
</dbReference>
<protein>
    <submittedName>
        <fullName evidence="3">Curculin domain-containing protein (Mannose-binding) lectin</fullName>
    </submittedName>
</protein>
<dbReference type="Gene3D" id="2.90.10.30">
    <property type="match status" value="2"/>
</dbReference>
<reference evidence="3 4" key="1">
    <citation type="submission" date="2020-03" db="EMBL/GenBank/DDBJ databases">
        <title>WGS of actinomycetes isolated from Thailand.</title>
        <authorList>
            <person name="Thawai C."/>
        </authorList>
    </citation>
    <scope>NUCLEOTIDE SEQUENCE [LARGE SCALE GENOMIC DNA]</scope>
    <source>
        <strain evidence="3 4">PLAI 1-29</strain>
    </source>
</reference>
<dbReference type="InterPro" id="IPR045592">
    <property type="entry name" value="DUF6461"/>
</dbReference>
<evidence type="ECO:0000259" key="2">
    <source>
        <dbReference type="PROSITE" id="PS50927"/>
    </source>
</evidence>
<dbReference type="InterPro" id="IPR001480">
    <property type="entry name" value="Bulb-type_lectin_dom"/>
</dbReference>
<dbReference type="Proteomes" id="UP000695264">
    <property type="component" value="Unassembled WGS sequence"/>
</dbReference>
<dbReference type="InterPro" id="IPR036426">
    <property type="entry name" value="Bulb-type_lectin_dom_sf"/>
</dbReference>
<proteinExistence type="predicted"/>